<sequence length="229" mass="24251">MSSVESVAPVQPAVIKDVQTLKANLKEQEKRARSENEVEDVVSITDQVEPLAEQDTNGEQRKRRKVSNPVVPAKESQELAFDDPLPSTKSIEPIEPSNGLTSASTNGAPAIEKDAVSAAPTPPSPTKTTGSVHPRPAEAIAQDAKSTTPVDDKNDQAEPVVVPLISEVANHPVTSNDECEAHKIDQAEKTSAEIEQPEATKEAVEALLTVKETAAPENTLSTEAVTVAA</sequence>
<dbReference type="EMBL" id="AJIL01000008">
    <property type="protein sequence ID" value="KNF05386.1"/>
    <property type="molecule type" value="Genomic_DNA"/>
</dbReference>
<comment type="caution">
    <text evidence="2">The sequence shown here is derived from an EMBL/GenBank/DDBJ whole genome shotgun (WGS) entry which is preliminary data.</text>
</comment>
<evidence type="ECO:0000313" key="3">
    <source>
        <dbReference type="Proteomes" id="UP000054564"/>
    </source>
</evidence>
<accession>A0A0L0W1J9</accession>
<protein>
    <submittedName>
        <fullName evidence="2">Uncharacterized protein</fullName>
    </submittedName>
</protein>
<dbReference type="Proteomes" id="UP000054564">
    <property type="component" value="Unassembled WGS sequence"/>
</dbReference>
<feature type="compositionally biased region" description="Polar residues" evidence="1">
    <location>
        <begin position="98"/>
        <end position="107"/>
    </location>
</feature>
<feature type="region of interest" description="Disordered" evidence="1">
    <location>
        <begin position="26"/>
        <end position="157"/>
    </location>
</feature>
<dbReference type="AlphaFoldDB" id="A0A0L0W1J9"/>
<organism evidence="2 3">
    <name type="scientific">Puccinia striiformis f. sp. tritici PST-78</name>
    <dbReference type="NCBI Taxonomy" id="1165861"/>
    <lineage>
        <taxon>Eukaryota</taxon>
        <taxon>Fungi</taxon>
        <taxon>Dikarya</taxon>
        <taxon>Basidiomycota</taxon>
        <taxon>Pucciniomycotina</taxon>
        <taxon>Pucciniomycetes</taxon>
        <taxon>Pucciniales</taxon>
        <taxon>Pucciniaceae</taxon>
        <taxon>Puccinia</taxon>
    </lineage>
</organism>
<name>A0A0L0W1J9_9BASI</name>
<dbReference type="OrthoDB" id="2504804at2759"/>
<reference evidence="3" key="1">
    <citation type="submission" date="2014-03" db="EMBL/GenBank/DDBJ databases">
        <title>The Genome Sequence of Puccinia striiformis f. sp. tritici PST-78.</title>
        <authorList>
            <consortium name="The Broad Institute Genome Sequencing Platform"/>
            <person name="Cuomo C."/>
            <person name="Hulbert S."/>
            <person name="Chen X."/>
            <person name="Walker B."/>
            <person name="Young S.K."/>
            <person name="Zeng Q."/>
            <person name="Gargeya S."/>
            <person name="Fitzgerald M."/>
            <person name="Haas B."/>
            <person name="Abouelleil A."/>
            <person name="Alvarado L."/>
            <person name="Arachchi H.M."/>
            <person name="Berlin A.M."/>
            <person name="Chapman S.B."/>
            <person name="Goldberg J."/>
            <person name="Griggs A."/>
            <person name="Gujja S."/>
            <person name="Hansen M."/>
            <person name="Howarth C."/>
            <person name="Imamovic A."/>
            <person name="Larimer J."/>
            <person name="McCowan C."/>
            <person name="Montmayeur A."/>
            <person name="Murphy C."/>
            <person name="Neiman D."/>
            <person name="Pearson M."/>
            <person name="Priest M."/>
            <person name="Roberts A."/>
            <person name="Saif S."/>
            <person name="Shea T."/>
            <person name="Sisk P."/>
            <person name="Sykes S."/>
            <person name="Wortman J."/>
            <person name="Nusbaum C."/>
            <person name="Birren B."/>
        </authorList>
    </citation>
    <scope>NUCLEOTIDE SEQUENCE [LARGE SCALE GENOMIC DNA]</scope>
    <source>
        <strain evidence="3">race PST-78</strain>
    </source>
</reference>
<gene>
    <name evidence="2" type="ORF">PSTG_01599</name>
</gene>
<feature type="compositionally biased region" description="Basic and acidic residues" evidence="1">
    <location>
        <begin position="26"/>
        <end position="36"/>
    </location>
</feature>
<keyword evidence="3" id="KW-1185">Reference proteome</keyword>
<evidence type="ECO:0000256" key="1">
    <source>
        <dbReference type="SAM" id="MobiDB-lite"/>
    </source>
</evidence>
<proteinExistence type="predicted"/>
<evidence type="ECO:0000313" key="2">
    <source>
        <dbReference type="EMBL" id="KNF05386.1"/>
    </source>
</evidence>